<dbReference type="InterPro" id="IPR008271">
    <property type="entry name" value="Ser/Thr_kinase_AS"/>
</dbReference>
<feature type="region of interest" description="Disordered" evidence="10">
    <location>
        <begin position="545"/>
        <end position="578"/>
    </location>
</feature>
<dbReference type="Pfam" id="PF03793">
    <property type="entry name" value="PASTA"/>
    <property type="match status" value="3"/>
</dbReference>
<dbReference type="PANTHER" id="PTHR43289:SF34">
    <property type="entry name" value="SERINE_THREONINE-PROTEIN KINASE YBDM-RELATED"/>
    <property type="match status" value="1"/>
</dbReference>
<dbReference type="PANTHER" id="PTHR43289">
    <property type="entry name" value="MITOGEN-ACTIVATED PROTEIN KINASE KINASE KINASE 20-RELATED"/>
    <property type="match status" value="1"/>
</dbReference>
<evidence type="ECO:0000256" key="10">
    <source>
        <dbReference type="SAM" id="MobiDB-lite"/>
    </source>
</evidence>
<sequence length="643" mass="71779">MIGKLLGGRYEIIEKIGGGGMALVYKARCRLLDRYVAIKVLREEFTSDEEFIRKFRRESQAAAKLSHPNIVSIYDVGVEGDIYYIVMEYIKGKTLKEVIREKGKLSFEETVDYSIQIAEALAHAHANHIVHRDIKPHNIMITEDGRVKVTDFGIARAATSSTVTNTNNVLGSVHYFSPEQAKGGYTDEKSDIYSLGIVMYEMITGRVPFEGESPISVALKHVQEEIVPPSHIDPTINKNLEKIIMKCVRKDQVERYKSANELLVDLKRIKNNWDDDMVGEDDVSLDSPTRIIPVVKEESPKNMKKKKKKRNGNNRVVFFAILAAFLLVSAMAFGFWQFKDKFLSTTVKVPDVRGLQEDKAKEMIEAEGLKFSVKSRIFNSEFEEGDVISQSENPGDTVKKGYPIEVVVSKGSKLVKVPNFKDEDISNVDSLLSENGLKDGGAEYEFDEEIPENIIISQDPEAYSEVPEGTKVHFVVSKGPKVKNVIMPKLVGKTLEEALQIIKEKGLTKGEVVPQPSDEVEEGKVIWQSYEQGNEIEEGTAVDLYVSSGKGGGSGDNNGDNDDKDNPDDNKEISSDLNITIPQDKSQTEVKVLKIDGGASTVYYDRIHYPSDGTIVIPIKGTKNTKFEVYFDNTLQATKTLVD</sequence>
<dbReference type="SMART" id="SM00740">
    <property type="entry name" value="PASTA"/>
    <property type="match status" value="3"/>
</dbReference>
<dbReference type="OrthoDB" id="9788659at2"/>
<dbReference type="GO" id="GO:0004674">
    <property type="term" value="F:protein serine/threonine kinase activity"/>
    <property type="evidence" value="ECO:0007669"/>
    <property type="project" value="UniProtKB-KW"/>
</dbReference>
<dbReference type="InterPro" id="IPR000719">
    <property type="entry name" value="Prot_kinase_dom"/>
</dbReference>
<keyword evidence="11" id="KW-1133">Transmembrane helix</keyword>
<feature type="transmembrane region" description="Helical" evidence="11">
    <location>
        <begin position="316"/>
        <end position="336"/>
    </location>
</feature>
<evidence type="ECO:0000256" key="8">
    <source>
        <dbReference type="ARBA" id="ARBA00048679"/>
    </source>
</evidence>
<dbReference type="KEGG" id="spoa:EQM13_08170"/>
<dbReference type="PROSITE" id="PS50011">
    <property type="entry name" value="PROTEIN_KINASE_DOM"/>
    <property type="match status" value="1"/>
</dbReference>
<dbReference type="Pfam" id="PF00069">
    <property type="entry name" value="Pkinase"/>
    <property type="match status" value="1"/>
</dbReference>
<keyword evidence="6 9" id="KW-0067">ATP-binding</keyword>
<dbReference type="NCBIfam" id="NF033483">
    <property type="entry name" value="PknB_PASTA_kin"/>
    <property type="match status" value="1"/>
</dbReference>
<evidence type="ECO:0000256" key="1">
    <source>
        <dbReference type="ARBA" id="ARBA00012513"/>
    </source>
</evidence>
<evidence type="ECO:0000256" key="5">
    <source>
        <dbReference type="ARBA" id="ARBA00022777"/>
    </source>
</evidence>
<keyword evidence="11" id="KW-0472">Membrane</keyword>
<keyword evidence="5 14" id="KW-0418">Kinase</keyword>
<evidence type="ECO:0000256" key="11">
    <source>
        <dbReference type="SAM" id="Phobius"/>
    </source>
</evidence>
<dbReference type="FunFam" id="1.10.510.10:FF:000021">
    <property type="entry name" value="Serine/threonine protein kinase"/>
    <property type="match status" value="1"/>
</dbReference>
<name>A0A410QC35_9FIRM</name>
<reference evidence="15" key="1">
    <citation type="submission" date="2019-01" db="EMBL/GenBank/DDBJ databases">
        <title>Draft genomes of a novel of Sporanaerobacter strains.</title>
        <authorList>
            <person name="Ma S."/>
        </authorList>
    </citation>
    <scope>NUCLEOTIDE SEQUENCE [LARGE SCALE GENOMIC DNA]</scope>
    <source>
        <strain evidence="15">NJN-17</strain>
    </source>
</reference>
<dbReference type="Proteomes" id="UP000287969">
    <property type="component" value="Chromosome"/>
</dbReference>
<evidence type="ECO:0000256" key="9">
    <source>
        <dbReference type="PROSITE-ProRule" id="PRU10141"/>
    </source>
</evidence>
<dbReference type="AlphaFoldDB" id="A0A410QC35"/>
<feature type="binding site" evidence="9">
    <location>
        <position position="39"/>
    </location>
    <ligand>
        <name>ATP</name>
        <dbReference type="ChEBI" id="CHEBI:30616"/>
    </ligand>
</feature>
<dbReference type="SMART" id="SM00220">
    <property type="entry name" value="S_TKc"/>
    <property type="match status" value="1"/>
</dbReference>
<proteinExistence type="predicted"/>
<dbReference type="PROSITE" id="PS00108">
    <property type="entry name" value="PROTEIN_KINASE_ST"/>
    <property type="match status" value="1"/>
</dbReference>
<keyword evidence="11" id="KW-0812">Transmembrane</keyword>
<feature type="domain" description="PASTA" evidence="13">
    <location>
        <begin position="343"/>
        <end position="410"/>
    </location>
</feature>
<keyword evidence="4 9" id="KW-0547">Nucleotide-binding</keyword>
<dbReference type="CDD" id="cd14014">
    <property type="entry name" value="STKc_PknB_like"/>
    <property type="match status" value="1"/>
</dbReference>
<dbReference type="EC" id="2.7.11.1" evidence="1"/>
<dbReference type="EMBL" id="CP035282">
    <property type="protein sequence ID" value="QAT61555.1"/>
    <property type="molecule type" value="Genomic_DNA"/>
</dbReference>
<feature type="domain" description="PASTA" evidence="13">
    <location>
        <begin position="481"/>
        <end position="548"/>
    </location>
</feature>
<feature type="domain" description="Protein kinase" evidence="12">
    <location>
        <begin position="10"/>
        <end position="269"/>
    </location>
</feature>
<evidence type="ECO:0000259" key="12">
    <source>
        <dbReference type="PROSITE" id="PS50011"/>
    </source>
</evidence>
<dbReference type="Gene3D" id="1.10.510.10">
    <property type="entry name" value="Transferase(Phosphotransferase) domain 1"/>
    <property type="match status" value="1"/>
</dbReference>
<dbReference type="PROSITE" id="PS51178">
    <property type="entry name" value="PASTA"/>
    <property type="match status" value="3"/>
</dbReference>
<evidence type="ECO:0000256" key="6">
    <source>
        <dbReference type="ARBA" id="ARBA00022840"/>
    </source>
</evidence>
<evidence type="ECO:0000256" key="7">
    <source>
        <dbReference type="ARBA" id="ARBA00047899"/>
    </source>
</evidence>
<gene>
    <name evidence="14" type="primary">pknB</name>
    <name evidence="14" type="ORF">EQM13_08170</name>
</gene>
<evidence type="ECO:0000259" key="13">
    <source>
        <dbReference type="PROSITE" id="PS51178"/>
    </source>
</evidence>
<comment type="catalytic activity">
    <reaction evidence="7">
        <text>L-threonyl-[protein] + ATP = O-phospho-L-threonyl-[protein] + ADP + H(+)</text>
        <dbReference type="Rhea" id="RHEA:46608"/>
        <dbReference type="Rhea" id="RHEA-COMP:11060"/>
        <dbReference type="Rhea" id="RHEA-COMP:11605"/>
        <dbReference type="ChEBI" id="CHEBI:15378"/>
        <dbReference type="ChEBI" id="CHEBI:30013"/>
        <dbReference type="ChEBI" id="CHEBI:30616"/>
        <dbReference type="ChEBI" id="CHEBI:61977"/>
        <dbReference type="ChEBI" id="CHEBI:456216"/>
        <dbReference type="EC" id="2.7.11.1"/>
    </reaction>
</comment>
<comment type="catalytic activity">
    <reaction evidence="8">
        <text>L-seryl-[protein] + ATP = O-phospho-L-seryl-[protein] + ADP + H(+)</text>
        <dbReference type="Rhea" id="RHEA:17989"/>
        <dbReference type="Rhea" id="RHEA-COMP:9863"/>
        <dbReference type="Rhea" id="RHEA-COMP:11604"/>
        <dbReference type="ChEBI" id="CHEBI:15378"/>
        <dbReference type="ChEBI" id="CHEBI:29999"/>
        <dbReference type="ChEBI" id="CHEBI:30616"/>
        <dbReference type="ChEBI" id="CHEBI:83421"/>
        <dbReference type="ChEBI" id="CHEBI:456216"/>
        <dbReference type="EC" id="2.7.11.1"/>
    </reaction>
</comment>
<dbReference type="CDD" id="cd06577">
    <property type="entry name" value="PASTA_pknB"/>
    <property type="match status" value="3"/>
</dbReference>
<evidence type="ECO:0000256" key="2">
    <source>
        <dbReference type="ARBA" id="ARBA00022527"/>
    </source>
</evidence>
<organism evidence="14 15">
    <name type="scientific">Acidilutibacter cellobiosedens</name>
    <dbReference type="NCBI Taxonomy" id="2507161"/>
    <lineage>
        <taxon>Bacteria</taxon>
        <taxon>Bacillati</taxon>
        <taxon>Bacillota</taxon>
        <taxon>Tissierellia</taxon>
        <taxon>Tissierellales</taxon>
        <taxon>Acidilutibacteraceae</taxon>
        <taxon>Acidilutibacter</taxon>
    </lineage>
</organism>
<accession>A0A410QC35</accession>
<dbReference type="InterPro" id="IPR005543">
    <property type="entry name" value="PASTA_dom"/>
</dbReference>
<evidence type="ECO:0000256" key="3">
    <source>
        <dbReference type="ARBA" id="ARBA00022679"/>
    </source>
</evidence>
<dbReference type="RefSeq" id="WP_128752416.1">
    <property type="nucleotide sequence ID" value="NZ_CP035282.1"/>
</dbReference>
<dbReference type="FunFam" id="3.30.200.20:FF:000035">
    <property type="entry name" value="Serine/threonine protein kinase Stk1"/>
    <property type="match status" value="1"/>
</dbReference>
<evidence type="ECO:0000256" key="4">
    <source>
        <dbReference type="ARBA" id="ARBA00022741"/>
    </source>
</evidence>
<keyword evidence="2" id="KW-0723">Serine/threonine-protein kinase</keyword>
<dbReference type="SUPFAM" id="SSF56112">
    <property type="entry name" value="Protein kinase-like (PK-like)"/>
    <property type="match status" value="1"/>
</dbReference>
<evidence type="ECO:0000313" key="14">
    <source>
        <dbReference type="EMBL" id="QAT61555.1"/>
    </source>
</evidence>
<dbReference type="InterPro" id="IPR011009">
    <property type="entry name" value="Kinase-like_dom_sf"/>
</dbReference>
<keyword evidence="15" id="KW-1185">Reference proteome</keyword>
<evidence type="ECO:0000313" key="15">
    <source>
        <dbReference type="Proteomes" id="UP000287969"/>
    </source>
</evidence>
<dbReference type="Gene3D" id="3.30.200.20">
    <property type="entry name" value="Phosphorylase Kinase, domain 1"/>
    <property type="match status" value="1"/>
</dbReference>
<protein>
    <recommendedName>
        <fullName evidence="1">non-specific serine/threonine protein kinase</fullName>
        <ecNumber evidence="1">2.7.11.1</ecNumber>
    </recommendedName>
</protein>
<dbReference type="Gene3D" id="3.30.10.20">
    <property type="match status" value="3"/>
</dbReference>
<keyword evidence="3" id="KW-0808">Transferase</keyword>
<dbReference type="InterPro" id="IPR017441">
    <property type="entry name" value="Protein_kinase_ATP_BS"/>
</dbReference>
<dbReference type="GO" id="GO:0005524">
    <property type="term" value="F:ATP binding"/>
    <property type="evidence" value="ECO:0007669"/>
    <property type="project" value="UniProtKB-UniRule"/>
</dbReference>
<feature type="domain" description="PASTA" evidence="13">
    <location>
        <begin position="411"/>
        <end position="478"/>
    </location>
</feature>
<dbReference type="PROSITE" id="PS00107">
    <property type="entry name" value="PROTEIN_KINASE_ATP"/>
    <property type="match status" value="1"/>
</dbReference>